<sequence length="293" mass="33101">MAMRTRYWAKEAIQEAMKQAGIGKEADFLKACANPSSKLGAMYDIPWNAYLKGEQSPLKKTLALVEEFAPGSTDCFNVGPYGIELWKVLQADKSEKNLLEAQKLLDQVLSAEHRKELGSWDLGLKTFWLVNPLLGFKIAPFEAQMVALGNEELREHGRTMLGIREGDSLPWSDIKHLVARGVVVLDQAEEDLQLSKLLSVLDDTRKLYSLEHAFRRFKTKLIDYSYDYEENLGYSAHLIAAAFGLWHLAVANSNHRVKYIAEVLIEGLSHKAIEVEFSDIGEELKEFALAMIR</sequence>
<gene>
    <name evidence="1" type="ORF">A9Y76_07255</name>
</gene>
<reference evidence="2" key="1">
    <citation type="submission" date="2016-06" db="EMBL/GenBank/DDBJ databases">
        <authorList>
            <person name="Xu Y."/>
            <person name="Nagy A."/>
            <person name="Yan X."/>
            <person name="Kim S.W."/>
            <person name="Haley B."/>
            <person name="Liu N.T."/>
            <person name="Nou X."/>
        </authorList>
    </citation>
    <scope>NUCLEOTIDE SEQUENCE [LARGE SCALE GENOMIC DNA]</scope>
    <source>
        <strain evidence="2">ATCC 49129</strain>
    </source>
</reference>
<dbReference type="EMBL" id="CP016022">
    <property type="protein sequence ID" value="ANJ72276.1"/>
    <property type="molecule type" value="Genomic_DNA"/>
</dbReference>
<dbReference type="OrthoDB" id="8931688at2"/>
<evidence type="ECO:0000313" key="1">
    <source>
        <dbReference type="EMBL" id="ANJ72276.1"/>
    </source>
</evidence>
<keyword evidence="2" id="KW-1185">Reference proteome</keyword>
<evidence type="ECO:0000313" key="2">
    <source>
        <dbReference type="Proteomes" id="UP000078572"/>
    </source>
</evidence>
<protein>
    <submittedName>
        <fullName evidence="1">Uncharacterized protein</fullName>
    </submittedName>
</protein>
<dbReference type="RefSeq" id="WP_064803096.1">
    <property type="nucleotide sequence ID" value="NZ_CP016022.1"/>
</dbReference>
<dbReference type="AlphaFoldDB" id="A0A191ZW15"/>
<organism evidence="1 2">
    <name type="scientific">Ralstonia insidiosa</name>
    <dbReference type="NCBI Taxonomy" id="190721"/>
    <lineage>
        <taxon>Bacteria</taxon>
        <taxon>Pseudomonadati</taxon>
        <taxon>Pseudomonadota</taxon>
        <taxon>Betaproteobacteria</taxon>
        <taxon>Burkholderiales</taxon>
        <taxon>Burkholderiaceae</taxon>
        <taxon>Ralstonia</taxon>
    </lineage>
</organism>
<name>A0A191ZW15_9RALS</name>
<proteinExistence type="predicted"/>
<accession>A0A191ZW15</accession>
<dbReference type="Proteomes" id="UP000078572">
    <property type="component" value="Chromosome 1"/>
</dbReference>
<dbReference type="GeneID" id="61525814"/>